<name>A0A6B2KW30_9NEIS</name>
<accession>A0A6B2KW30</accession>
<dbReference type="AlphaFoldDB" id="A0A6B2KW30"/>
<protein>
    <submittedName>
        <fullName evidence="1">Uncharacterized protein</fullName>
    </submittedName>
</protein>
<reference evidence="1 2" key="1">
    <citation type="submission" date="2020-02" db="EMBL/GenBank/DDBJ databases">
        <authorList>
            <person name="Yang Z."/>
        </authorList>
    </citation>
    <scope>NUCLEOTIDE SEQUENCE [LARGE SCALE GENOMIC DNA]</scope>
    <source>
        <strain evidence="1 2">HX-7-9</strain>
    </source>
</reference>
<dbReference type="Proteomes" id="UP000482578">
    <property type="component" value="Unassembled WGS sequence"/>
</dbReference>
<keyword evidence="2" id="KW-1185">Reference proteome</keyword>
<organism evidence="1 2">
    <name type="scientific">Crenobacter caeni</name>
    <dbReference type="NCBI Taxonomy" id="2705474"/>
    <lineage>
        <taxon>Bacteria</taxon>
        <taxon>Pseudomonadati</taxon>
        <taxon>Pseudomonadota</taxon>
        <taxon>Betaproteobacteria</taxon>
        <taxon>Neisseriales</taxon>
        <taxon>Neisseriaceae</taxon>
        <taxon>Crenobacter</taxon>
    </lineage>
</organism>
<evidence type="ECO:0000313" key="2">
    <source>
        <dbReference type="Proteomes" id="UP000482578"/>
    </source>
</evidence>
<gene>
    <name evidence="1" type="ORF">GZH52_15775</name>
</gene>
<sequence>MLTGCIGSGTGAADEGAAPMVSQGDAASGRKLRTASVTREVFVATAPYAATIGENSVPVDLGADRITHDFSGNVPFFNQQIGRSDIGTINVWNPQTGSQQNVIGHSLNDAGVPGYVFKQDGYTAIGVRKRDGLVDGTKRTQVNAFQIPTRRHFEWQLKFRLAGSSLSQQWRMTRPGEAPATLWQLQSAGFAPALMMGVDTDRNNGSRLSLNFDTRIDPTQGAKRVLETGGLDPAAEQDVRIEAFLDERTAEQGGQGFLRISVNGRVVHEQQGPTVQAGAYSPYGWAISMNTPANKADRFAYFKTARLMAVESNGGDTGGEGGDGGLVPPSGDAYVAHAPYQATIGNTQVPVDLGASKITHDFSGSVPFYNAEIGRSDIATINVWNPQTQSAQNVMGHSLTNEGVKDRVFKDGEFTAIGVVAGDGIVEDKLRTQVNAFQFSTRKHYEWQLQFRLGGRRLGQPWHMAPAGESPATIWQIKTNGIGPALLMAVDTDPNNPGKVQLSFDERIDPTQGGQRITQVGNIDPNTEQDVRVETYLDERTTAQGGRGFLKITVNGQVLFDKPMATAQAGAASPYNWSVGMYLFANTRPLSYDRFIYFRSARLVDLGGDGGSGGGDGGDGGDGGVTPLPPLSGSAYVAYAPYKATLGNTQVPVDLGASKITHDFGGSVPFYNAEIGRSDIATINVWNPQTQSAQNVMGHSLSNEGVKDRVFKDGDFTAIGVVAGDGIVEDKLRTQVNAFQFSTRKHYEWQLQFRLGGRRLGQPWHMAPAGESPATIWQVKTHGIGPALLMAVDTDSSNPGKLQLSFDERIDPSQGGQRITQVGNLDPNAEQDVRIETYLDERTAAQGGRGFLKITVNGKVLFDRPMVTAQAAATNPYNWSVGMYLFANTRPLSYDRFIYFRNARMAALD</sequence>
<proteinExistence type="predicted"/>
<comment type="caution">
    <text evidence="1">The sequence shown here is derived from an EMBL/GenBank/DDBJ whole genome shotgun (WGS) entry which is preliminary data.</text>
</comment>
<evidence type="ECO:0000313" key="1">
    <source>
        <dbReference type="EMBL" id="NDV14229.1"/>
    </source>
</evidence>
<dbReference type="EMBL" id="JAAGAA010000018">
    <property type="protein sequence ID" value="NDV14229.1"/>
    <property type="molecule type" value="Genomic_DNA"/>
</dbReference>